<keyword evidence="1" id="KW-0343">GTPase activation</keyword>
<evidence type="ECO:0000313" key="5">
    <source>
        <dbReference type="Proteomes" id="UP001626550"/>
    </source>
</evidence>
<dbReference type="GO" id="GO:0005096">
    <property type="term" value="F:GTPase activator activity"/>
    <property type="evidence" value="ECO:0007669"/>
    <property type="project" value="UniProtKB-KW"/>
</dbReference>
<name>A0ABD2PJ11_9PLAT</name>
<proteinExistence type="predicted"/>
<dbReference type="Gene3D" id="3.80.10.10">
    <property type="entry name" value="Ribonuclease Inhibitor"/>
    <property type="match status" value="1"/>
</dbReference>
<evidence type="ECO:0000313" key="4">
    <source>
        <dbReference type="EMBL" id="KAL3307394.1"/>
    </source>
</evidence>
<dbReference type="InterPro" id="IPR001611">
    <property type="entry name" value="Leu-rich_rpt"/>
</dbReference>
<evidence type="ECO:0000256" key="3">
    <source>
        <dbReference type="ARBA" id="ARBA00022737"/>
    </source>
</evidence>
<dbReference type="InterPro" id="IPR027038">
    <property type="entry name" value="RanGap"/>
</dbReference>
<organism evidence="4 5">
    <name type="scientific">Cichlidogyrus casuarinus</name>
    <dbReference type="NCBI Taxonomy" id="1844966"/>
    <lineage>
        <taxon>Eukaryota</taxon>
        <taxon>Metazoa</taxon>
        <taxon>Spiralia</taxon>
        <taxon>Lophotrochozoa</taxon>
        <taxon>Platyhelminthes</taxon>
        <taxon>Monogenea</taxon>
        <taxon>Monopisthocotylea</taxon>
        <taxon>Dactylogyridea</taxon>
        <taxon>Ancyrocephalidae</taxon>
        <taxon>Cichlidogyrus</taxon>
    </lineage>
</organism>
<dbReference type="PANTHER" id="PTHR24113:SF12">
    <property type="entry name" value="RAN GTPASE-ACTIVATING PROTEIN 1"/>
    <property type="match status" value="1"/>
</dbReference>
<protein>
    <submittedName>
        <fullName evidence="4">Leucine-rich repeat-containing protein 34</fullName>
    </submittedName>
</protein>
<comment type="caution">
    <text evidence="4">The sequence shown here is derived from an EMBL/GenBank/DDBJ whole genome shotgun (WGS) entry which is preliminary data.</text>
</comment>
<gene>
    <name evidence="4" type="primary">LRRC34_2</name>
    <name evidence="4" type="ORF">Ciccas_014091</name>
</gene>
<keyword evidence="3" id="KW-0677">Repeat</keyword>
<dbReference type="AlphaFoldDB" id="A0ABD2PJ11"/>
<evidence type="ECO:0000256" key="1">
    <source>
        <dbReference type="ARBA" id="ARBA00022468"/>
    </source>
</evidence>
<reference evidence="4 5" key="1">
    <citation type="submission" date="2024-11" db="EMBL/GenBank/DDBJ databases">
        <title>Adaptive evolution of stress response genes in parasites aligns with host niche diversity.</title>
        <authorList>
            <person name="Hahn C."/>
            <person name="Resl P."/>
        </authorList>
    </citation>
    <scope>NUCLEOTIDE SEQUENCE [LARGE SCALE GENOMIC DNA]</scope>
    <source>
        <strain evidence="4">EGGRZ-B1_66</strain>
        <tissue evidence="4">Body</tissue>
    </source>
</reference>
<keyword evidence="5" id="KW-1185">Reference proteome</keyword>
<evidence type="ECO:0000256" key="2">
    <source>
        <dbReference type="ARBA" id="ARBA00022614"/>
    </source>
</evidence>
<dbReference type="SUPFAM" id="SSF52047">
    <property type="entry name" value="RNI-like"/>
    <property type="match status" value="1"/>
</dbReference>
<dbReference type="PANTHER" id="PTHR24113">
    <property type="entry name" value="RAN GTPASE-ACTIVATING PROTEIN 1"/>
    <property type="match status" value="1"/>
</dbReference>
<dbReference type="InterPro" id="IPR032675">
    <property type="entry name" value="LRR_dom_sf"/>
</dbReference>
<keyword evidence="2" id="KW-0433">Leucine-rich repeat</keyword>
<dbReference type="SMART" id="SM00368">
    <property type="entry name" value="LRR_RI"/>
    <property type="match status" value="3"/>
</dbReference>
<feature type="non-terminal residue" evidence="4">
    <location>
        <position position="113"/>
    </location>
</feature>
<accession>A0ABD2PJ11</accession>
<dbReference type="EMBL" id="JBJKFK010007486">
    <property type="protein sequence ID" value="KAL3307394.1"/>
    <property type="molecule type" value="Genomic_DNA"/>
</dbReference>
<dbReference type="Pfam" id="PF13516">
    <property type="entry name" value="LRR_6"/>
    <property type="match status" value="2"/>
</dbReference>
<dbReference type="Proteomes" id="UP001626550">
    <property type="component" value="Unassembled WGS sequence"/>
</dbReference>
<sequence>MPSCRLVVLDLAFNRIQCKGAKTLAYALIHGCNHLKVLQVSYNELKDPGLCALADALSPGKNSMLRCLYAWGNEFGERASKEFGNLIHSGRLLRDFTDVEPYEVDCRIYVAER</sequence>